<gene>
    <name evidence="1" type="ORF">KIH73_04210</name>
</gene>
<organism evidence="1 2">
    <name type="scientific">Bifidobacterium phasiani</name>
    <dbReference type="NCBI Taxonomy" id="2834431"/>
    <lineage>
        <taxon>Bacteria</taxon>
        <taxon>Bacillati</taxon>
        <taxon>Actinomycetota</taxon>
        <taxon>Actinomycetes</taxon>
        <taxon>Bifidobacteriales</taxon>
        <taxon>Bifidobacteriaceae</taxon>
        <taxon>Bifidobacterium</taxon>
    </lineage>
</organism>
<evidence type="ECO:0000313" key="2">
    <source>
        <dbReference type="Proteomes" id="UP000812844"/>
    </source>
</evidence>
<dbReference type="InterPro" id="IPR025101">
    <property type="entry name" value="DUF4012"/>
</dbReference>
<dbReference type="RefSeq" id="WP_219080925.1">
    <property type="nucleotide sequence ID" value="NZ_JAHBBD010000007.1"/>
</dbReference>
<name>A0ABS6WA17_9BIFI</name>
<dbReference type="Proteomes" id="UP000812844">
    <property type="component" value="Unassembled WGS sequence"/>
</dbReference>
<comment type="caution">
    <text evidence="1">The sequence shown here is derived from an EMBL/GenBank/DDBJ whole genome shotgun (WGS) entry which is preliminary data.</text>
</comment>
<reference evidence="1 2" key="1">
    <citation type="submission" date="2021-05" db="EMBL/GenBank/DDBJ databases">
        <title>Phylogenetic classification of ten novel species belonging to the genus Bifidobacterium comprising B. colchicus sp. nov., B. abeli sp. nov., B. bicoloris sp. nov., B. guerezis sp. nov., B. rosaliae sp. nov., B. santillanensis sp. nov., B. argentati sp. nov., B. amazzoni sp. nov., B. pluviali sp. nov., and B. pinnaculum sp. nov.</title>
        <authorList>
            <person name="Lugli G.A."/>
            <person name="Ruiz Garcia L."/>
            <person name="Margolles A."/>
            <person name="Ventura M."/>
        </authorList>
    </citation>
    <scope>NUCLEOTIDE SEQUENCE [LARGE SCALE GENOMIC DNA]</scope>
    <source>
        <strain evidence="1 2">6T3</strain>
    </source>
</reference>
<evidence type="ECO:0000313" key="1">
    <source>
        <dbReference type="EMBL" id="MBW3082591.1"/>
    </source>
</evidence>
<keyword evidence="2" id="KW-1185">Reference proteome</keyword>
<proteinExistence type="predicted"/>
<accession>A0ABS6WA17</accession>
<sequence length="610" mass="66102">MARHMHGARRRSHAVRNVVLAVLGVLVVFGAVGGFCAWRFYRQAMDVRDHELAAVEAVSGLQDISQLRDADTMNAAIGQAQTHASAAKEITDGTLWQVASYVPVLGDDVTAVRGMVDVVDGLVGETLPSLAGTVQTLMNSGLSGEGEGQLNLQPIVDAQSGFAQANELVQQQADTINALPQPHIGMVRSAYEQGKEQINKVADMLDQVSGMVQAMPKLLGQDGPRTYLLVAQTTSEQRSGGGLVGSLGTMQVDNGTISVGEFHSNTEFIPLGESATAEEHDVFSSPLRFSMDVRDLFAAPDFSRVAEMLNTVWQRSQYACDIDGVIAIDPVFIQEMVRINGDITLDNGSVLTGDNTAEFMLNTIYKEFAPAYQDAYFEYVASAVMDGAFSNMTMDKMMQIAQTMGSLAESRHFYAYTFHEDEAEYFQGAGFAKNAPESEEEPEVGIYLNEQHGSKMGWYLQRGGTVTRTSCNDDGSQTYHVTYTITNTMTSEELWSATEYILGPEQASVGSDYVMEPGTSVQRMLFYAPAGGSISNFQSTGDVRDQSEKTMDGKSLLTNVAYLEPGATVTFDFDVTTSANAQNDLKVDQTPAGWLDTGITYNTDACAIAQ</sequence>
<dbReference type="Pfam" id="PF13196">
    <property type="entry name" value="DUF4012"/>
    <property type="match status" value="1"/>
</dbReference>
<dbReference type="EMBL" id="JAHBBD010000007">
    <property type="protein sequence ID" value="MBW3082591.1"/>
    <property type="molecule type" value="Genomic_DNA"/>
</dbReference>
<protein>
    <submittedName>
        <fullName evidence="1">DUF4012 domain-containing protein</fullName>
    </submittedName>
</protein>